<dbReference type="FunFam" id="1.10.10.10:FF:000001">
    <property type="entry name" value="LysR family transcriptional regulator"/>
    <property type="match status" value="1"/>
</dbReference>
<dbReference type="InterPro" id="IPR000847">
    <property type="entry name" value="LysR_HTH_N"/>
</dbReference>
<dbReference type="GO" id="GO:0005829">
    <property type="term" value="C:cytosol"/>
    <property type="evidence" value="ECO:0007669"/>
    <property type="project" value="TreeGrafter"/>
</dbReference>
<evidence type="ECO:0000256" key="3">
    <source>
        <dbReference type="ARBA" id="ARBA00023015"/>
    </source>
</evidence>
<evidence type="ECO:0000313" key="8">
    <source>
        <dbReference type="Proteomes" id="UP000035350"/>
    </source>
</evidence>
<dbReference type="Proteomes" id="UP000035350">
    <property type="component" value="Unassembled WGS sequence"/>
</dbReference>
<comment type="caution">
    <text evidence="7">The sequence shown here is derived from an EMBL/GenBank/DDBJ whole genome shotgun (WGS) entry which is preliminary data.</text>
</comment>
<dbReference type="EMBL" id="LCYN01000039">
    <property type="protein sequence ID" value="KKZ90906.1"/>
    <property type="molecule type" value="Genomic_DNA"/>
</dbReference>
<reference evidence="8" key="2">
    <citation type="submission" date="2015-04" db="EMBL/GenBank/DDBJ databases">
        <title>Draft Genome Sequences of Eight Spore-Forming Food Isolates of Bacillus cereus Genome sequencing.</title>
        <authorList>
            <person name="Krawcyk A.O."/>
            <person name="de Jong A."/>
            <person name="Eijlander R.T."/>
            <person name="Berendsen E.M."/>
            <person name="Holsappel S."/>
            <person name="Wells-Bennik M."/>
            <person name="Kuipers O.P."/>
        </authorList>
    </citation>
    <scope>NUCLEOTIDE SEQUENCE [LARGE SCALE GENOMIC DNA]</scope>
    <source>
        <strain evidence="8">B4147</strain>
    </source>
</reference>
<evidence type="ECO:0000256" key="1">
    <source>
        <dbReference type="ARBA" id="ARBA00009437"/>
    </source>
</evidence>
<evidence type="ECO:0000256" key="4">
    <source>
        <dbReference type="ARBA" id="ARBA00023125"/>
    </source>
</evidence>
<dbReference type="InterPro" id="IPR036390">
    <property type="entry name" value="WH_DNA-bd_sf"/>
</dbReference>
<keyword evidence="3" id="KW-0805">Transcription regulation</keyword>
<dbReference type="Pfam" id="PF03466">
    <property type="entry name" value="LysR_substrate"/>
    <property type="match status" value="1"/>
</dbReference>
<dbReference type="RefSeq" id="WP_046960374.1">
    <property type="nucleotide sequence ID" value="NZ_LCYN01000039.1"/>
</dbReference>
<dbReference type="PRINTS" id="PR00039">
    <property type="entry name" value="HTHLYSR"/>
</dbReference>
<organism evidence="7 8">
    <name type="scientific">Bacillus wiedmannii</name>
    <dbReference type="NCBI Taxonomy" id="1890302"/>
    <lineage>
        <taxon>Bacteria</taxon>
        <taxon>Bacillati</taxon>
        <taxon>Bacillota</taxon>
        <taxon>Bacilli</taxon>
        <taxon>Bacillales</taxon>
        <taxon>Bacillaceae</taxon>
        <taxon>Bacillus</taxon>
        <taxon>Bacillus cereus group</taxon>
    </lineage>
</organism>
<proteinExistence type="inferred from homology"/>
<dbReference type="Gene3D" id="1.10.10.10">
    <property type="entry name" value="Winged helix-like DNA-binding domain superfamily/Winged helix DNA-binding domain"/>
    <property type="match status" value="1"/>
</dbReference>
<evidence type="ECO:0000256" key="5">
    <source>
        <dbReference type="ARBA" id="ARBA00023163"/>
    </source>
</evidence>
<dbReference type="InterPro" id="IPR050950">
    <property type="entry name" value="HTH-type_LysR_regulators"/>
</dbReference>
<dbReference type="GO" id="GO:0003700">
    <property type="term" value="F:DNA-binding transcription factor activity"/>
    <property type="evidence" value="ECO:0007669"/>
    <property type="project" value="InterPro"/>
</dbReference>
<feature type="domain" description="HTH lysR-type" evidence="6">
    <location>
        <begin position="1"/>
        <end position="59"/>
    </location>
</feature>
<sequence>MNFEQMEYIVAVANTGSFTKAAHRSHVTLSAISQSISLLENELGVKLFARSRGLGAVPTSEGKSIIKKASDILLQVKELKEEAQIYNHTLNGELRIATIPGPMHVLINIISKFKKEHPYVNIKVYEKDHKKILEDLQQGEIDIGFIASSEKFRERHNNFTFKKIIDVKIVVEVNKNSPLALEKILVPEQLVNQALVLYDDEYIRGSINKLFSKYGNVDILFISNNTQAIENAVKQELAITIGLDYSFKHNILNNQKEMVSIELDEPNLEPLSYGWILCNDKQPSNILVRFINKLQFE</sequence>
<evidence type="ECO:0000256" key="2">
    <source>
        <dbReference type="ARBA" id="ARBA00018718"/>
    </source>
</evidence>
<dbReference type="Pfam" id="PF00126">
    <property type="entry name" value="HTH_1"/>
    <property type="match status" value="1"/>
</dbReference>
<name>A0A0G8BVH0_9BACI</name>
<dbReference type="SUPFAM" id="SSF46785">
    <property type="entry name" value="Winged helix' DNA-binding domain"/>
    <property type="match status" value="1"/>
</dbReference>
<dbReference type="PANTHER" id="PTHR30419">
    <property type="entry name" value="HTH-TYPE TRANSCRIPTIONAL REGULATOR YBHD"/>
    <property type="match status" value="1"/>
</dbReference>
<evidence type="ECO:0000259" key="6">
    <source>
        <dbReference type="PROSITE" id="PS50931"/>
    </source>
</evidence>
<reference evidence="7 8" key="1">
    <citation type="journal article" date="2015" name="Genome Announc.">
        <title>Next-Generation Whole-Genome Sequencing of Eight Strains of Bacillus cereus, Isolated from Food.</title>
        <authorList>
            <person name="Krawczyk A.O."/>
            <person name="de Jong A."/>
            <person name="Eijlander R.T."/>
            <person name="Berendsen E.M."/>
            <person name="Holsappel S."/>
            <person name="Wells-Bennik M.H."/>
            <person name="Kuipers O.P."/>
        </authorList>
    </citation>
    <scope>NUCLEOTIDE SEQUENCE [LARGE SCALE GENOMIC DNA]</scope>
    <source>
        <strain evidence="7 8">B4147</strain>
    </source>
</reference>
<dbReference type="SUPFAM" id="SSF53850">
    <property type="entry name" value="Periplasmic binding protein-like II"/>
    <property type="match status" value="1"/>
</dbReference>
<keyword evidence="4" id="KW-0238">DNA-binding</keyword>
<accession>A0A0G8BVH0</accession>
<comment type="similarity">
    <text evidence="1">Belongs to the LysR transcriptional regulatory family.</text>
</comment>
<dbReference type="Gene3D" id="3.40.190.10">
    <property type="entry name" value="Periplasmic binding protein-like II"/>
    <property type="match status" value="2"/>
</dbReference>
<evidence type="ECO:0000313" key="7">
    <source>
        <dbReference type="EMBL" id="KKZ90906.1"/>
    </source>
</evidence>
<keyword evidence="5" id="KW-0804">Transcription</keyword>
<dbReference type="InterPro" id="IPR005119">
    <property type="entry name" value="LysR_subst-bd"/>
</dbReference>
<dbReference type="PATRIC" id="fig|1396.433.peg.1040"/>
<dbReference type="PROSITE" id="PS50931">
    <property type="entry name" value="HTH_LYSR"/>
    <property type="match status" value="1"/>
</dbReference>
<dbReference type="GO" id="GO:0003677">
    <property type="term" value="F:DNA binding"/>
    <property type="evidence" value="ECO:0007669"/>
    <property type="project" value="UniProtKB-KW"/>
</dbReference>
<dbReference type="InterPro" id="IPR036388">
    <property type="entry name" value="WH-like_DNA-bd_sf"/>
</dbReference>
<gene>
    <name evidence="7" type="ORF">B4147_0269</name>
</gene>
<protein>
    <recommendedName>
        <fullName evidence="2">HTH-type transcriptional regulator CzcR</fullName>
    </recommendedName>
</protein>
<dbReference type="AlphaFoldDB" id="A0A0G8BVH0"/>
<dbReference type="CDD" id="cd05466">
    <property type="entry name" value="PBP2_LTTR_substrate"/>
    <property type="match status" value="1"/>
</dbReference>